<reference evidence="2" key="1">
    <citation type="submission" date="2016-10" db="EMBL/GenBank/DDBJ databases">
        <authorList>
            <person name="Varghese N."/>
            <person name="Submissions S."/>
        </authorList>
    </citation>
    <scope>NUCLEOTIDE SEQUENCE [LARGE SCALE GENOMIC DNA]</scope>
    <source>
        <strain evidence="2">DSM 44544</strain>
    </source>
</reference>
<name>A0A1H4ZXI6_9PSEU</name>
<sequence>MSDSMGRKLLNAVERSAGYSHSGYLLNGLTGPGPFAAPEYLAPVWHPDLRLSPQLSRQEREAFEGIIAWLR</sequence>
<keyword evidence="2" id="KW-1185">Reference proteome</keyword>
<gene>
    <name evidence="1" type="ORF">SAMN04489727_7482</name>
</gene>
<dbReference type="RefSeq" id="WP_143060754.1">
    <property type="nucleotide sequence ID" value="NZ_FNSO01000004.1"/>
</dbReference>
<dbReference type="AlphaFoldDB" id="A0A1H4ZXI6"/>
<dbReference type="Proteomes" id="UP000199622">
    <property type="component" value="Unassembled WGS sequence"/>
</dbReference>
<accession>A0A1H4ZXI6</accession>
<evidence type="ECO:0000313" key="2">
    <source>
        <dbReference type="Proteomes" id="UP000199622"/>
    </source>
</evidence>
<proteinExistence type="predicted"/>
<dbReference type="OrthoDB" id="9854051at2"/>
<dbReference type="EMBL" id="FNSO01000004">
    <property type="protein sequence ID" value="SED34181.1"/>
    <property type="molecule type" value="Genomic_DNA"/>
</dbReference>
<protein>
    <submittedName>
        <fullName evidence="1">Uncharacterized protein</fullName>
    </submittedName>
</protein>
<organism evidence="1 2">
    <name type="scientific">Amycolatopsis tolypomycina</name>
    <dbReference type="NCBI Taxonomy" id="208445"/>
    <lineage>
        <taxon>Bacteria</taxon>
        <taxon>Bacillati</taxon>
        <taxon>Actinomycetota</taxon>
        <taxon>Actinomycetes</taxon>
        <taxon>Pseudonocardiales</taxon>
        <taxon>Pseudonocardiaceae</taxon>
        <taxon>Amycolatopsis</taxon>
    </lineage>
</organism>
<evidence type="ECO:0000313" key="1">
    <source>
        <dbReference type="EMBL" id="SED34181.1"/>
    </source>
</evidence>